<dbReference type="InterPro" id="IPR036217">
    <property type="entry name" value="MethylDNA_cys_MeTrfase_DNAb"/>
</dbReference>
<feature type="domain" description="Methylated-DNA-[protein]-cysteine S-methyltransferase DNA binding" evidence="2">
    <location>
        <begin position="4"/>
        <end position="84"/>
    </location>
</feature>
<dbReference type="PANTHER" id="PTHR42942">
    <property type="entry name" value="6-O-METHYLGUANINE DNA METHYLTRANSFERASE"/>
    <property type="match status" value="1"/>
</dbReference>
<reference evidence="3 4" key="1">
    <citation type="journal article" date="2016" name="Nat. Commun.">
        <title>Thousands of microbial genomes shed light on interconnected biogeochemical processes in an aquifer system.</title>
        <authorList>
            <person name="Anantharaman K."/>
            <person name="Brown C.T."/>
            <person name="Hug L.A."/>
            <person name="Sharon I."/>
            <person name="Castelle C.J."/>
            <person name="Probst A.J."/>
            <person name="Thomas B.C."/>
            <person name="Singh A."/>
            <person name="Wilkins M.J."/>
            <person name="Karaoz U."/>
            <person name="Brodie E.L."/>
            <person name="Williams K.H."/>
            <person name="Hubbard S.S."/>
            <person name="Banfield J.F."/>
        </authorList>
    </citation>
    <scope>NUCLEOTIDE SEQUENCE [LARGE SCALE GENOMIC DNA]</scope>
</reference>
<dbReference type="GO" id="GO:0006281">
    <property type="term" value="P:DNA repair"/>
    <property type="evidence" value="ECO:0007669"/>
    <property type="project" value="InterPro"/>
</dbReference>
<accession>A0A1F4WHB5</accession>
<dbReference type="Pfam" id="PF01035">
    <property type="entry name" value="DNA_binding_1"/>
    <property type="match status" value="1"/>
</dbReference>
<dbReference type="InterPro" id="IPR052520">
    <property type="entry name" value="ATL_DNA_repair"/>
</dbReference>
<dbReference type="InterPro" id="IPR014048">
    <property type="entry name" value="MethylDNA_cys_MeTrfase_DNA-bd"/>
</dbReference>
<comment type="caution">
    <text evidence="3">The sequence shown here is derived from an EMBL/GenBank/DDBJ whole genome shotgun (WGS) entry which is preliminary data.</text>
</comment>
<dbReference type="AlphaFoldDB" id="A0A1F4WHB5"/>
<name>A0A1F4WHB5_UNCKA</name>
<feature type="non-terminal residue" evidence="3">
    <location>
        <position position="84"/>
    </location>
</feature>
<evidence type="ECO:0000256" key="1">
    <source>
        <dbReference type="ARBA" id="ARBA00022763"/>
    </source>
</evidence>
<proteinExistence type="predicted"/>
<sequence length="84" mass="9450">MSKFIEKVIQAVRTVPHGQVASYGQIALMIGTPRAALQVGYILHDYGDDGTTPWWRIINKEGYISTNCEEHTSLMQKDLLEKEG</sequence>
<protein>
    <recommendedName>
        <fullName evidence="2">Methylated-DNA-[protein]-cysteine S-methyltransferase DNA binding domain-containing protein</fullName>
    </recommendedName>
</protein>
<evidence type="ECO:0000313" key="4">
    <source>
        <dbReference type="Proteomes" id="UP000179113"/>
    </source>
</evidence>
<dbReference type="SUPFAM" id="SSF46767">
    <property type="entry name" value="Methylated DNA-protein cysteine methyltransferase, C-terminal domain"/>
    <property type="match status" value="1"/>
</dbReference>
<dbReference type="Gene3D" id="1.10.10.10">
    <property type="entry name" value="Winged helix-like DNA-binding domain superfamily/Winged helix DNA-binding domain"/>
    <property type="match status" value="1"/>
</dbReference>
<dbReference type="PANTHER" id="PTHR42942:SF1">
    <property type="entry name" value="ALKYLTRANSFERASE-LIKE PROTEIN 1"/>
    <property type="match status" value="1"/>
</dbReference>
<dbReference type="Proteomes" id="UP000179113">
    <property type="component" value="Unassembled WGS sequence"/>
</dbReference>
<dbReference type="CDD" id="cd06445">
    <property type="entry name" value="ATase"/>
    <property type="match status" value="1"/>
</dbReference>
<keyword evidence="1" id="KW-0227">DNA damage</keyword>
<gene>
    <name evidence="3" type="ORF">A2415_05390</name>
</gene>
<dbReference type="InterPro" id="IPR036388">
    <property type="entry name" value="WH-like_DNA-bd_sf"/>
</dbReference>
<dbReference type="EMBL" id="MEWA01000032">
    <property type="protein sequence ID" value="OGC68781.1"/>
    <property type="molecule type" value="Genomic_DNA"/>
</dbReference>
<evidence type="ECO:0000259" key="2">
    <source>
        <dbReference type="Pfam" id="PF01035"/>
    </source>
</evidence>
<dbReference type="GO" id="GO:0003824">
    <property type="term" value="F:catalytic activity"/>
    <property type="evidence" value="ECO:0007669"/>
    <property type="project" value="InterPro"/>
</dbReference>
<organism evidence="3 4">
    <name type="scientific">candidate division WWE3 bacterium RIFOXYC1_FULL_39_7</name>
    <dbReference type="NCBI Taxonomy" id="1802643"/>
    <lineage>
        <taxon>Bacteria</taxon>
        <taxon>Katanobacteria</taxon>
    </lineage>
</organism>
<evidence type="ECO:0000313" key="3">
    <source>
        <dbReference type="EMBL" id="OGC68781.1"/>
    </source>
</evidence>